<accession>A0A2W1JWU9</accession>
<proteinExistence type="predicted"/>
<protein>
    <recommendedName>
        <fullName evidence="3">ISKra4 family transposase</fullName>
    </recommendedName>
</protein>
<dbReference type="Proteomes" id="UP000248857">
    <property type="component" value="Unassembled WGS sequence"/>
</dbReference>
<gene>
    <name evidence="1" type="ORF">C1752_01160</name>
</gene>
<comment type="caution">
    <text evidence="1">The sequence shown here is derived from an EMBL/GenBank/DDBJ whole genome shotgun (WGS) entry which is preliminary data.</text>
</comment>
<evidence type="ECO:0000313" key="2">
    <source>
        <dbReference type="Proteomes" id="UP000248857"/>
    </source>
</evidence>
<reference evidence="1 2" key="1">
    <citation type="journal article" date="2018" name="Sci. Rep.">
        <title>A novel species of the marine cyanobacterium Acaryochloris with a unique pigment content and lifestyle.</title>
        <authorList>
            <person name="Partensky F."/>
            <person name="Six C."/>
            <person name="Ratin M."/>
            <person name="Garczarek L."/>
            <person name="Vaulot D."/>
            <person name="Probert I."/>
            <person name="Calteau A."/>
            <person name="Gourvil P."/>
            <person name="Marie D."/>
            <person name="Grebert T."/>
            <person name="Bouchier C."/>
            <person name="Le Panse S."/>
            <person name="Gachenot M."/>
            <person name="Rodriguez F."/>
            <person name="Garrido J.L."/>
        </authorList>
    </citation>
    <scope>NUCLEOTIDE SEQUENCE [LARGE SCALE GENOMIC DNA]</scope>
    <source>
        <strain evidence="1 2">RCC1774</strain>
    </source>
</reference>
<evidence type="ECO:0008006" key="3">
    <source>
        <dbReference type="Google" id="ProtNLM"/>
    </source>
</evidence>
<name>A0A2W1JWU9_9CYAN</name>
<evidence type="ECO:0000313" key="1">
    <source>
        <dbReference type="EMBL" id="PZD74124.1"/>
    </source>
</evidence>
<dbReference type="EMBL" id="PQWO01000003">
    <property type="protein sequence ID" value="PZD74124.1"/>
    <property type="molecule type" value="Genomic_DNA"/>
</dbReference>
<keyword evidence="2" id="KW-1185">Reference proteome</keyword>
<organism evidence="1 2">
    <name type="scientific">Acaryochloris thomasi RCC1774</name>
    <dbReference type="NCBI Taxonomy" id="1764569"/>
    <lineage>
        <taxon>Bacteria</taxon>
        <taxon>Bacillati</taxon>
        <taxon>Cyanobacteriota</taxon>
        <taxon>Cyanophyceae</taxon>
        <taxon>Acaryochloridales</taxon>
        <taxon>Acaryochloridaceae</taxon>
        <taxon>Acaryochloris</taxon>
        <taxon>Acaryochloris thomasi</taxon>
    </lineage>
</organism>
<dbReference type="AlphaFoldDB" id="A0A2W1JWU9"/>
<sequence length="511" mass="58097">MGHLCISIGWVEDDSPSSPVSEFNRIPVPNLELNAQALSQTLDALEHQTITIGQEVMRHLLCLHWDQLDQQQVDDYSAQFDPDVVERDGYASQKIACRLGILHFQRQVCFNSQTGKHLMPGNDLLPEHNGTIITRALQEWACLFPQDLPFRTVERLLGWQTQQPKVISRGEVSRLVQRHGEMIRAAEAEEAKQLEDQSDLSKFEVNLIDAEAPRHRAAWPVELTAAVEQALANPNPKAPEGVTQQDWQRVLEARAGEAACWPVEKLRRLGPEIQPDQTIAATDDILVRRPQASKWLTIRVARIATATGYRYLSGTGSLVLRQMSLLLVFCAGFNGWVTLLGDGAKWIRNYFDRDLSEFTQKELLLDWYHLHRKCADFAGMICSTQQEKKALKSKLNSSLWIGRIGPAIKALEACRPHTKNEQKLQELIDYLKARKPYIVNYNERRLNRQYMGSAHAEKACDLIVAKRQKNKGMHWSEATADALAAMKTVMLNRAWDLYWVDRQTLPLATNP</sequence>